<accession>A0AAU9PJL2</accession>
<proteinExistence type="predicted"/>
<evidence type="ECO:0000313" key="2">
    <source>
        <dbReference type="EMBL" id="CAH1450590.1"/>
    </source>
</evidence>
<protein>
    <submittedName>
        <fullName evidence="2">Uncharacterized protein</fullName>
    </submittedName>
</protein>
<name>A0AAU9PJL2_9ASTR</name>
<reference evidence="2 3" key="1">
    <citation type="submission" date="2022-01" db="EMBL/GenBank/DDBJ databases">
        <authorList>
            <person name="Xiong W."/>
            <person name="Schranz E."/>
        </authorList>
    </citation>
    <scope>NUCLEOTIDE SEQUENCE [LARGE SCALE GENOMIC DNA]</scope>
</reference>
<dbReference type="Proteomes" id="UP001157418">
    <property type="component" value="Unassembled WGS sequence"/>
</dbReference>
<dbReference type="EMBL" id="CAKMRJ010005634">
    <property type="protein sequence ID" value="CAH1450590.1"/>
    <property type="molecule type" value="Genomic_DNA"/>
</dbReference>
<feature type="region of interest" description="Disordered" evidence="1">
    <location>
        <begin position="75"/>
        <end position="94"/>
    </location>
</feature>
<comment type="caution">
    <text evidence="2">The sequence shown here is derived from an EMBL/GenBank/DDBJ whole genome shotgun (WGS) entry which is preliminary data.</text>
</comment>
<evidence type="ECO:0000313" key="3">
    <source>
        <dbReference type="Proteomes" id="UP001157418"/>
    </source>
</evidence>
<gene>
    <name evidence="2" type="ORF">LVIROSA_LOCUS36009</name>
</gene>
<feature type="compositionally biased region" description="Basic and acidic residues" evidence="1">
    <location>
        <begin position="75"/>
        <end position="85"/>
    </location>
</feature>
<sequence>MMYNRKPYEALKVKRLCHLHRWVPYGVHAVEQVLINNEKNLICEIDFIDDGIVGSNITQVEEAVEKASSVSLKRNNDRCGRREPEALAVTTPNL</sequence>
<evidence type="ECO:0000256" key="1">
    <source>
        <dbReference type="SAM" id="MobiDB-lite"/>
    </source>
</evidence>
<dbReference type="AlphaFoldDB" id="A0AAU9PJL2"/>
<organism evidence="2 3">
    <name type="scientific">Lactuca virosa</name>
    <dbReference type="NCBI Taxonomy" id="75947"/>
    <lineage>
        <taxon>Eukaryota</taxon>
        <taxon>Viridiplantae</taxon>
        <taxon>Streptophyta</taxon>
        <taxon>Embryophyta</taxon>
        <taxon>Tracheophyta</taxon>
        <taxon>Spermatophyta</taxon>
        <taxon>Magnoliopsida</taxon>
        <taxon>eudicotyledons</taxon>
        <taxon>Gunneridae</taxon>
        <taxon>Pentapetalae</taxon>
        <taxon>asterids</taxon>
        <taxon>campanulids</taxon>
        <taxon>Asterales</taxon>
        <taxon>Asteraceae</taxon>
        <taxon>Cichorioideae</taxon>
        <taxon>Cichorieae</taxon>
        <taxon>Lactucinae</taxon>
        <taxon>Lactuca</taxon>
    </lineage>
</organism>
<keyword evidence="3" id="KW-1185">Reference proteome</keyword>